<evidence type="ECO:0000256" key="1">
    <source>
        <dbReference type="ARBA" id="ARBA00022723"/>
    </source>
</evidence>
<dbReference type="Gene3D" id="2.60.40.2840">
    <property type="match status" value="1"/>
</dbReference>
<dbReference type="AlphaFoldDB" id="A0A9Q1EAC7"/>
<evidence type="ECO:0000256" key="2">
    <source>
        <dbReference type="ARBA" id="ARBA00022771"/>
    </source>
</evidence>
<protein>
    <recommendedName>
        <fullName evidence="7">UBZ1-type domain-containing protein</fullName>
    </recommendedName>
</protein>
<dbReference type="Pfam" id="PF07888">
    <property type="entry name" value="CALCOCO1"/>
    <property type="match status" value="1"/>
</dbReference>
<evidence type="ECO:0000256" key="5">
    <source>
        <dbReference type="PROSITE-ProRule" id="PRU01253"/>
    </source>
</evidence>
<keyword evidence="9" id="KW-1185">Reference proteome</keyword>
<organism evidence="8 9">
    <name type="scientific">Synaphobranchus kaupii</name>
    <name type="common">Kaup's arrowtooth eel</name>
    <dbReference type="NCBI Taxonomy" id="118154"/>
    <lineage>
        <taxon>Eukaryota</taxon>
        <taxon>Metazoa</taxon>
        <taxon>Chordata</taxon>
        <taxon>Craniata</taxon>
        <taxon>Vertebrata</taxon>
        <taxon>Euteleostomi</taxon>
        <taxon>Actinopterygii</taxon>
        <taxon>Neopterygii</taxon>
        <taxon>Teleostei</taxon>
        <taxon>Anguilliformes</taxon>
        <taxon>Synaphobranchidae</taxon>
        <taxon>Synaphobranchus</taxon>
    </lineage>
</organism>
<feature type="region of interest" description="Disordered" evidence="6">
    <location>
        <begin position="247"/>
        <end position="276"/>
    </location>
</feature>
<name>A0A9Q1EAC7_SYNKA</name>
<dbReference type="PANTHER" id="PTHR31915">
    <property type="entry name" value="SKICH DOMAIN-CONTAINING PROTEIN"/>
    <property type="match status" value="1"/>
</dbReference>
<dbReference type="Pfam" id="PF18112">
    <property type="entry name" value="Zn-C2H2_12"/>
    <property type="match status" value="2"/>
</dbReference>
<dbReference type="EMBL" id="JAINUF010000021">
    <property type="protein sequence ID" value="KAJ8335121.1"/>
    <property type="molecule type" value="Genomic_DNA"/>
</dbReference>
<keyword evidence="3" id="KW-0862">Zinc</keyword>
<dbReference type="InterPro" id="IPR012852">
    <property type="entry name" value="CALCOCO1-like"/>
</dbReference>
<feature type="domain" description="UBZ1-type" evidence="7">
    <location>
        <begin position="784"/>
        <end position="810"/>
    </location>
</feature>
<keyword evidence="4" id="KW-0175">Coiled coil</keyword>
<feature type="compositionally biased region" description="Polar residues" evidence="6">
    <location>
        <begin position="248"/>
        <end position="260"/>
    </location>
</feature>
<evidence type="ECO:0000256" key="3">
    <source>
        <dbReference type="ARBA" id="ARBA00022833"/>
    </source>
</evidence>
<evidence type="ECO:0000313" key="8">
    <source>
        <dbReference type="EMBL" id="KAJ8335121.1"/>
    </source>
</evidence>
<dbReference type="OrthoDB" id="10015001at2759"/>
<dbReference type="CDD" id="cd21970">
    <property type="entry name" value="Zn-C2H2_TAX1BP1_rpt2"/>
    <property type="match status" value="1"/>
</dbReference>
<dbReference type="GO" id="GO:0008270">
    <property type="term" value="F:zinc ion binding"/>
    <property type="evidence" value="ECO:0007669"/>
    <property type="project" value="UniProtKB-KW"/>
</dbReference>
<comment type="caution">
    <text evidence="8">The sequence shown here is derived from an EMBL/GenBank/DDBJ whole genome shotgun (WGS) entry which is preliminary data.</text>
</comment>
<feature type="compositionally biased region" description="Basic and acidic residues" evidence="6">
    <location>
        <begin position="107"/>
        <end position="120"/>
    </location>
</feature>
<feature type="domain" description="UBZ1-type" evidence="7">
    <location>
        <begin position="757"/>
        <end position="783"/>
    </location>
</feature>
<dbReference type="InterPro" id="IPR041641">
    <property type="entry name" value="CALCOCO1/2_Zn_UBZ1"/>
</dbReference>
<dbReference type="PANTHER" id="PTHR31915:SF7">
    <property type="entry name" value="TAX1-BINDING PROTEIN 1 HOMOLOG A"/>
    <property type="match status" value="1"/>
</dbReference>
<evidence type="ECO:0000313" key="9">
    <source>
        <dbReference type="Proteomes" id="UP001152622"/>
    </source>
</evidence>
<evidence type="ECO:0000256" key="4">
    <source>
        <dbReference type="ARBA" id="ARBA00023054"/>
    </source>
</evidence>
<sequence length="819" mass="92153">MITRTAVQHLGIWKPGNDAKTSSITERISGRERHLRQKRDHSAVQTLSKFLAYVKQDHSLLIQGWLCSMMGRRLATPWKRTGSASSRLGGARRGITTPSNGPPRPESQPEGRSVHPRPESQPEGGSVHQAVLFQGYYLPKNDGEFYQFCYVTHSGEVRGASTPFQFRGATPPADDLLTVEDDSNSDILVVTSKTDLLEQKVEEAQREQAELREELNLLQREKEELQQEKGRLRREREEERETCARLRAQNQELQRSSQTLQEEKEEAQRRQEEASTRLRQLEEDLLELTQRGLQKETEIDCLRERLKKLSVENDSLESQLKMERDERELCKIHLKNTELENARLSAEVQMLRSVDMNKEITIAEFQDQLGRLRAEKDKLQRDAAASSALPGENVQLKEQLRQTEEQLQALRQQAAMLASELRDTASVRDQTMSELYRVRLEADALHANLADARAEYARVEEQLQSVRTAAQQEPGVATQREVELQQEGEELRLRLQMAAEHYKEKYRECHRLRKQLAQLQGEPKKRSAAETLAAETLAAETSAAETSAAETSAVETSAVETSAVETSAVETSAVETSAVEMSAVETSAVETSEAAEGSPVGIAPKKPQHLDLNLEKNTEDVAGQEGLTCVQTQTEEVQELQKGTEGEMGQGLRSEGATPIFLQYPIPYPQCPAELQFGNPYSIPPPGAGGLGARTPLWDSPVVCIQPSRNLNPPDSLEDPEQRSDGGDSEQPADCRPHSPLHNSTSSFCFDSSEDAQKRCPLCEVVFPPHYEQRRFEEHVESHWKVCPVCSQQFPLDCQQQLYQRHVNTHFDGNVLNFD</sequence>
<dbReference type="Pfam" id="PF17751">
    <property type="entry name" value="SKICH"/>
    <property type="match status" value="1"/>
</dbReference>
<feature type="region of interest" description="Disordered" evidence="6">
    <location>
        <begin position="704"/>
        <end position="738"/>
    </location>
</feature>
<reference evidence="8" key="1">
    <citation type="journal article" date="2023" name="Science">
        <title>Genome structures resolve the early diversification of teleost fishes.</title>
        <authorList>
            <person name="Parey E."/>
            <person name="Louis A."/>
            <person name="Montfort J."/>
            <person name="Bouchez O."/>
            <person name="Roques C."/>
            <person name="Iampietro C."/>
            <person name="Lluch J."/>
            <person name="Castinel A."/>
            <person name="Donnadieu C."/>
            <person name="Desvignes T."/>
            <person name="Floi Bucao C."/>
            <person name="Jouanno E."/>
            <person name="Wen M."/>
            <person name="Mejri S."/>
            <person name="Dirks R."/>
            <person name="Jansen H."/>
            <person name="Henkel C."/>
            <person name="Chen W.J."/>
            <person name="Zahm M."/>
            <person name="Cabau C."/>
            <person name="Klopp C."/>
            <person name="Thompson A.W."/>
            <person name="Robinson-Rechavi M."/>
            <person name="Braasch I."/>
            <person name="Lecointre G."/>
            <person name="Bobe J."/>
            <person name="Postlethwait J.H."/>
            <person name="Berthelot C."/>
            <person name="Roest Crollius H."/>
            <person name="Guiguen Y."/>
        </authorList>
    </citation>
    <scope>NUCLEOTIDE SEQUENCE</scope>
    <source>
        <strain evidence="8">WJC10195</strain>
    </source>
</reference>
<dbReference type="Proteomes" id="UP001152622">
    <property type="component" value="Chromosome 21"/>
</dbReference>
<keyword evidence="1" id="KW-0479">Metal-binding</keyword>
<proteinExistence type="predicted"/>
<dbReference type="InterPro" id="IPR051002">
    <property type="entry name" value="UBA_autophagy_assoc_protein"/>
</dbReference>
<dbReference type="InterPro" id="IPR041611">
    <property type="entry name" value="SKICH"/>
</dbReference>
<dbReference type="PROSITE" id="PS51905">
    <property type="entry name" value="ZF_UBZ1"/>
    <property type="match status" value="2"/>
</dbReference>
<evidence type="ECO:0000259" key="7">
    <source>
        <dbReference type="PROSITE" id="PS51905"/>
    </source>
</evidence>
<dbReference type="Gene3D" id="6.20.250.40">
    <property type="match status" value="1"/>
</dbReference>
<feature type="compositionally biased region" description="Low complexity" evidence="6">
    <location>
        <begin position="540"/>
        <end position="598"/>
    </location>
</feature>
<accession>A0A9Q1EAC7</accession>
<feature type="region of interest" description="Disordered" evidence="6">
    <location>
        <begin position="540"/>
        <end position="606"/>
    </location>
</feature>
<feature type="region of interest" description="Disordered" evidence="6">
    <location>
        <begin position="78"/>
        <end position="126"/>
    </location>
</feature>
<evidence type="ECO:0000256" key="6">
    <source>
        <dbReference type="SAM" id="MobiDB-lite"/>
    </source>
</evidence>
<keyword evidence="2 5" id="KW-0863">Zinc-finger</keyword>
<dbReference type="CDD" id="cd21969">
    <property type="entry name" value="Zn-C2H2_TAX1BP1_rpt1"/>
    <property type="match status" value="1"/>
</dbReference>
<gene>
    <name evidence="8" type="ORF">SKAU_G00407600</name>
</gene>
<feature type="compositionally biased region" description="Basic and acidic residues" evidence="6">
    <location>
        <begin position="266"/>
        <end position="276"/>
    </location>
</feature>